<dbReference type="HOGENOM" id="CLU_972674_0_0_9"/>
<dbReference type="Gene3D" id="1.25.10.10">
    <property type="entry name" value="Leucine-rich Repeat Variant"/>
    <property type="match status" value="1"/>
</dbReference>
<proteinExistence type="predicted"/>
<dbReference type="EMBL" id="CP003422">
    <property type="protein sequence ID" value="AFH64577.2"/>
    <property type="molecule type" value="Genomic_DNA"/>
</dbReference>
<reference evidence="1 2" key="1">
    <citation type="submission" date="2013-06" db="EMBL/GenBank/DDBJ databases">
        <title>Complete genome sequence of Paenibacillus mucilaginosus K02.</title>
        <authorList>
            <person name="Xiao B."/>
            <person name="Sun L."/>
            <person name="Xiao L."/>
            <person name="Lian B."/>
        </authorList>
    </citation>
    <scope>NUCLEOTIDE SEQUENCE [LARGE SCALE GENOMIC DNA]</scope>
    <source>
        <strain evidence="1 2">K02</strain>
    </source>
</reference>
<dbReference type="InterPro" id="IPR011989">
    <property type="entry name" value="ARM-like"/>
</dbReference>
<organism evidence="1 2">
    <name type="scientific">Paenibacillus mucilaginosus K02</name>
    <dbReference type="NCBI Taxonomy" id="997761"/>
    <lineage>
        <taxon>Bacteria</taxon>
        <taxon>Bacillati</taxon>
        <taxon>Bacillota</taxon>
        <taxon>Bacilli</taxon>
        <taxon>Bacillales</taxon>
        <taxon>Paenibacillaceae</taxon>
        <taxon>Paenibacillus</taxon>
    </lineage>
</organism>
<dbReference type="AlphaFoldDB" id="I0BQD0"/>
<sequence>MESLLTGLAADGSFSQLLKALDTSASQLSGVELQAFKHRSLQAVESALLSDPAKLMELALRFTETDSETGQEMAVFLLTGQYALHPGPVSDRLKRLAGSPHAPVRKWAAEACGTLLVKHFDSFSLQLVDWVTDRVPTVRLSALHAIRAAAKTRNPVWAGTLFDLLEPLLRDTHADVKKTLSVHTLGPLLLPAYPEEITHRLSKWIGSADSNVRVHAVYLFASGEVSAHWDRLSRSWKRLLKDPTPAVQKAVLATLKHVEKRTPERISSLRIGSGLRSPAPGYKQAL</sequence>
<dbReference type="InterPro" id="IPR016024">
    <property type="entry name" value="ARM-type_fold"/>
</dbReference>
<dbReference type="KEGG" id="pmw:B2K_28425"/>
<gene>
    <name evidence="1" type="ORF">B2K_28425</name>
</gene>
<evidence type="ECO:0000313" key="1">
    <source>
        <dbReference type="EMBL" id="AFH64577.2"/>
    </source>
</evidence>
<dbReference type="SUPFAM" id="SSF48371">
    <property type="entry name" value="ARM repeat"/>
    <property type="match status" value="1"/>
</dbReference>
<evidence type="ECO:0000313" key="2">
    <source>
        <dbReference type="Proteomes" id="UP000007392"/>
    </source>
</evidence>
<protein>
    <recommendedName>
        <fullName evidence="3">DNA alkylation repair protein</fullName>
    </recommendedName>
</protein>
<accession>I0BQD0</accession>
<dbReference type="Proteomes" id="UP000007392">
    <property type="component" value="Chromosome"/>
</dbReference>
<name>I0BQD0_9BACL</name>
<evidence type="ECO:0008006" key="3">
    <source>
        <dbReference type="Google" id="ProtNLM"/>
    </source>
</evidence>